<dbReference type="AlphaFoldDB" id="A0A1G9FVI8"/>
<keyword evidence="3" id="KW-1185">Reference proteome</keyword>
<sequence length="69" mass="7441">MERVGAAVGGLAFVVAIFGGIVVIRILTRALYVAIWFAETVATLAFALLIGYVVYRILLGSSDDPRRID</sequence>
<evidence type="ECO:0000313" key="2">
    <source>
        <dbReference type="EMBL" id="SDK92352.1"/>
    </source>
</evidence>
<dbReference type="RefSeq" id="WP_090311597.1">
    <property type="nucleotide sequence ID" value="NZ_FNFE01000008.1"/>
</dbReference>
<organism evidence="2 3">
    <name type="scientific">Natronorubrum texcoconense</name>
    <dbReference type="NCBI Taxonomy" id="1095776"/>
    <lineage>
        <taxon>Archaea</taxon>
        <taxon>Methanobacteriati</taxon>
        <taxon>Methanobacteriota</taxon>
        <taxon>Stenosarchaea group</taxon>
        <taxon>Halobacteria</taxon>
        <taxon>Halobacteriales</taxon>
        <taxon>Natrialbaceae</taxon>
        <taxon>Natronorubrum</taxon>
    </lineage>
</organism>
<evidence type="ECO:0000313" key="3">
    <source>
        <dbReference type="Proteomes" id="UP000198882"/>
    </source>
</evidence>
<dbReference type="Proteomes" id="UP000198882">
    <property type="component" value="Unassembled WGS sequence"/>
</dbReference>
<keyword evidence="1" id="KW-1133">Transmembrane helix</keyword>
<gene>
    <name evidence="2" type="ORF">SAMN04515672_4303</name>
</gene>
<accession>A0A1G9FVI8</accession>
<dbReference type="STRING" id="1095776.SAMN04515672_4303"/>
<feature type="transmembrane region" description="Helical" evidence="1">
    <location>
        <begin position="33"/>
        <end position="58"/>
    </location>
</feature>
<dbReference type="EMBL" id="FNFE01000008">
    <property type="protein sequence ID" value="SDK92352.1"/>
    <property type="molecule type" value="Genomic_DNA"/>
</dbReference>
<feature type="transmembrane region" description="Helical" evidence="1">
    <location>
        <begin position="7"/>
        <end position="27"/>
    </location>
</feature>
<keyword evidence="1" id="KW-0812">Transmembrane</keyword>
<evidence type="ECO:0000256" key="1">
    <source>
        <dbReference type="SAM" id="Phobius"/>
    </source>
</evidence>
<protein>
    <submittedName>
        <fullName evidence="2">Uncharacterized protein</fullName>
    </submittedName>
</protein>
<name>A0A1G9FVI8_9EURY</name>
<proteinExistence type="predicted"/>
<dbReference type="OrthoDB" id="197017at2157"/>
<reference evidence="3" key="1">
    <citation type="submission" date="2016-10" db="EMBL/GenBank/DDBJ databases">
        <authorList>
            <person name="Varghese N."/>
            <person name="Submissions S."/>
        </authorList>
    </citation>
    <scope>NUCLEOTIDE SEQUENCE [LARGE SCALE GENOMIC DNA]</scope>
    <source>
        <strain evidence="3">B4,CECT 8067,JCM 17497</strain>
    </source>
</reference>
<keyword evidence="1" id="KW-0472">Membrane</keyword>